<comment type="caution">
    <text evidence="2">The sequence shown here is derived from an EMBL/GenBank/DDBJ whole genome shotgun (WGS) entry which is preliminary data.</text>
</comment>
<evidence type="ECO:0000313" key="3">
    <source>
        <dbReference type="Proteomes" id="UP000532746"/>
    </source>
</evidence>
<dbReference type="RefSeq" id="WP_183401932.1">
    <property type="nucleotide sequence ID" value="NZ_JACHGG010000001.1"/>
</dbReference>
<dbReference type="Pfam" id="PF14213">
    <property type="entry name" value="DUF4325"/>
    <property type="match status" value="1"/>
</dbReference>
<proteinExistence type="predicted"/>
<reference evidence="2 3" key="1">
    <citation type="submission" date="2020-08" db="EMBL/GenBank/DDBJ databases">
        <title>Genomic Encyclopedia of Type Strains, Phase IV (KMG-IV): sequencing the most valuable type-strain genomes for metagenomic binning, comparative biology and taxonomic classification.</title>
        <authorList>
            <person name="Goeker M."/>
        </authorList>
    </citation>
    <scope>NUCLEOTIDE SEQUENCE [LARGE SCALE GENOMIC DNA]</scope>
    <source>
        <strain evidence="2 3">DSM 26718</strain>
    </source>
</reference>
<evidence type="ECO:0000259" key="1">
    <source>
        <dbReference type="Pfam" id="PF14213"/>
    </source>
</evidence>
<name>A0A7W9WAG3_9BACT</name>
<dbReference type="EMBL" id="JACHGG010000001">
    <property type="protein sequence ID" value="MBB6057878.1"/>
    <property type="molecule type" value="Genomic_DNA"/>
</dbReference>
<sequence length="105" mass="11645">MNTTVSNGPVLQLFDIVDNTLTNTDGLKLFLALRHALEGQDAPVTLFLLNLTAFSSSFLNSSFGALYEQQGPGLMKRIRLTNYKPTQLQELKNYLSDVAKHSKAE</sequence>
<feature type="domain" description="DUF4325" evidence="1">
    <location>
        <begin position="29"/>
        <end position="85"/>
    </location>
</feature>
<gene>
    <name evidence="2" type="ORF">HNQ93_000708</name>
</gene>
<accession>A0A7W9WAG3</accession>
<dbReference type="InterPro" id="IPR025474">
    <property type="entry name" value="DUF4325"/>
</dbReference>
<protein>
    <recommendedName>
        <fullName evidence="1">DUF4325 domain-containing protein</fullName>
    </recommendedName>
</protein>
<keyword evidence="3" id="KW-1185">Reference proteome</keyword>
<evidence type="ECO:0000313" key="2">
    <source>
        <dbReference type="EMBL" id="MBB6057878.1"/>
    </source>
</evidence>
<dbReference type="Proteomes" id="UP000532746">
    <property type="component" value="Unassembled WGS sequence"/>
</dbReference>
<organism evidence="2 3">
    <name type="scientific">Hymenobacter luteus</name>
    <dbReference type="NCBI Taxonomy" id="1411122"/>
    <lineage>
        <taxon>Bacteria</taxon>
        <taxon>Pseudomonadati</taxon>
        <taxon>Bacteroidota</taxon>
        <taxon>Cytophagia</taxon>
        <taxon>Cytophagales</taxon>
        <taxon>Hymenobacteraceae</taxon>
        <taxon>Hymenobacter</taxon>
    </lineage>
</organism>
<dbReference type="AlphaFoldDB" id="A0A7W9WAG3"/>